<reference evidence="5" key="1">
    <citation type="journal article" date="2020" name="mSystems">
        <title>Genome- and Community-Level Interaction Insights into Carbon Utilization and Element Cycling Functions of Hydrothermarchaeota in Hydrothermal Sediment.</title>
        <authorList>
            <person name="Zhou Z."/>
            <person name="Liu Y."/>
            <person name="Xu W."/>
            <person name="Pan J."/>
            <person name="Luo Z.H."/>
            <person name="Li M."/>
        </authorList>
    </citation>
    <scope>NUCLEOTIDE SEQUENCE</scope>
    <source>
        <strain evidence="5">SpSt-649</strain>
    </source>
</reference>
<dbReference type="Pfam" id="PF01966">
    <property type="entry name" value="HD"/>
    <property type="match status" value="1"/>
</dbReference>
<dbReference type="EMBL" id="DTBQ01000039">
    <property type="protein sequence ID" value="HGM46400.1"/>
    <property type="molecule type" value="Genomic_DNA"/>
</dbReference>
<keyword evidence="1" id="KW-0479">Metal-binding</keyword>
<keyword evidence="3" id="KW-0051">Antiviral defense</keyword>
<evidence type="ECO:0000256" key="2">
    <source>
        <dbReference type="ARBA" id="ARBA00022801"/>
    </source>
</evidence>
<accession>A0A7C4D1M5</accession>
<evidence type="ECO:0000256" key="1">
    <source>
        <dbReference type="ARBA" id="ARBA00022723"/>
    </source>
</evidence>
<name>A0A7C4D1M5_THEPE</name>
<dbReference type="InterPro" id="IPR006483">
    <property type="entry name" value="CRISPR-assoc_Cas3_HD"/>
</dbReference>
<gene>
    <name evidence="5" type="ORF">ENU21_01425</name>
</gene>
<dbReference type="Gene3D" id="1.10.3210.30">
    <property type="match status" value="1"/>
</dbReference>
<dbReference type="GO" id="GO:0016787">
    <property type="term" value="F:hydrolase activity"/>
    <property type="evidence" value="ECO:0007669"/>
    <property type="project" value="UniProtKB-KW"/>
</dbReference>
<dbReference type="GO" id="GO:0046872">
    <property type="term" value="F:metal ion binding"/>
    <property type="evidence" value="ECO:0007669"/>
    <property type="project" value="UniProtKB-KW"/>
</dbReference>
<dbReference type="InterPro" id="IPR006674">
    <property type="entry name" value="HD_domain"/>
</dbReference>
<dbReference type="GO" id="GO:0051607">
    <property type="term" value="P:defense response to virus"/>
    <property type="evidence" value="ECO:0007669"/>
    <property type="project" value="UniProtKB-KW"/>
</dbReference>
<dbReference type="SUPFAM" id="SSF109604">
    <property type="entry name" value="HD-domain/PDEase-like"/>
    <property type="match status" value="1"/>
</dbReference>
<keyword evidence="2" id="KW-0378">Hydrolase</keyword>
<dbReference type="GO" id="GO:0004519">
    <property type="term" value="F:endonuclease activity"/>
    <property type="evidence" value="ECO:0007669"/>
    <property type="project" value="UniProtKB-KW"/>
</dbReference>
<evidence type="ECO:0000313" key="5">
    <source>
        <dbReference type="EMBL" id="HGM46400.1"/>
    </source>
</evidence>
<feature type="domain" description="HD" evidence="4">
    <location>
        <begin position="40"/>
        <end position="130"/>
    </location>
</feature>
<organism evidence="5">
    <name type="scientific">Thermofilum pendens</name>
    <dbReference type="NCBI Taxonomy" id="2269"/>
    <lineage>
        <taxon>Archaea</taxon>
        <taxon>Thermoproteota</taxon>
        <taxon>Thermoprotei</taxon>
        <taxon>Thermofilales</taxon>
        <taxon>Thermofilaceae</taxon>
        <taxon>Thermofilum</taxon>
    </lineage>
</organism>
<evidence type="ECO:0000259" key="4">
    <source>
        <dbReference type="Pfam" id="PF01966"/>
    </source>
</evidence>
<evidence type="ECO:0000256" key="3">
    <source>
        <dbReference type="ARBA" id="ARBA00023118"/>
    </source>
</evidence>
<keyword evidence="5" id="KW-0255">Endonuclease</keyword>
<keyword evidence="5" id="KW-0540">Nuclease</keyword>
<sequence length="253" mass="28744">MTVVYSFYRVVDGSLIVERLRDHVERALEVFDEDSRLVRYGRRFHQSFLELLRYAIVLHDFGKVPFNLAGRPTTFDGHEVLSAWFANEYLRQVEWSGAIEPIDREIVVLAVLLHHHPMDLRERAKKLVERGLCIDREAVKIFYEELRGMLDPHEIPLEKPVCAKEAIQEVLGSTVHIGLFGESWTDVWMNGGPAVRKAFLLLAQGVVAADYRSASLGRRGESTKFLEAVQVFLRHYGSASVRTLEPGAGGVRS</sequence>
<dbReference type="AlphaFoldDB" id="A0A7C4D1M5"/>
<protein>
    <submittedName>
        <fullName evidence="5">CRISPR-associated endonuclease Cas3</fullName>
    </submittedName>
</protein>
<dbReference type="NCBIfam" id="TIGR01596">
    <property type="entry name" value="cas3_HD"/>
    <property type="match status" value="1"/>
</dbReference>
<dbReference type="InterPro" id="IPR038257">
    <property type="entry name" value="CRISPR-assoc_Cas3_HD_sf"/>
</dbReference>
<comment type="caution">
    <text evidence="5">The sequence shown here is derived from an EMBL/GenBank/DDBJ whole genome shotgun (WGS) entry which is preliminary data.</text>
</comment>
<proteinExistence type="predicted"/>